<proteinExistence type="inferred from homology"/>
<dbReference type="PROSITE" id="PS01149">
    <property type="entry name" value="PSI_RSU"/>
    <property type="match status" value="1"/>
</dbReference>
<keyword evidence="2" id="KW-0698">rRNA processing</keyword>
<comment type="caution">
    <text evidence="11">The sequence shown here is derived from an EMBL/GenBank/DDBJ whole genome shotgun (WGS) entry which is preliminary data.</text>
</comment>
<dbReference type="InterPro" id="IPR020094">
    <property type="entry name" value="TruA/RsuA/RluB/E/F_N"/>
</dbReference>
<dbReference type="EMBL" id="DRNF01000137">
    <property type="protein sequence ID" value="HHJ80420.1"/>
    <property type="molecule type" value="Genomic_DNA"/>
</dbReference>
<evidence type="ECO:0000256" key="1">
    <source>
        <dbReference type="ARBA" id="ARBA00008348"/>
    </source>
</evidence>
<dbReference type="PANTHER" id="PTHR47683">
    <property type="entry name" value="PSEUDOURIDINE SYNTHASE FAMILY PROTEIN-RELATED"/>
    <property type="match status" value="1"/>
</dbReference>
<dbReference type="Gene3D" id="3.10.290.10">
    <property type="entry name" value="RNA-binding S4 domain"/>
    <property type="match status" value="1"/>
</dbReference>
<dbReference type="EC" id="5.4.99.-" evidence="8"/>
<keyword evidence="4 8" id="KW-0413">Isomerase</keyword>
<evidence type="ECO:0000256" key="7">
    <source>
        <dbReference type="PROSITE-ProRule" id="PRU00182"/>
    </source>
</evidence>
<dbReference type="InterPro" id="IPR042092">
    <property type="entry name" value="PsdUridine_s_RsuA/RluB/E/F_cat"/>
</dbReference>
<evidence type="ECO:0000256" key="9">
    <source>
        <dbReference type="SAM" id="MobiDB-lite"/>
    </source>
</evidence>
<dbReference type="Proteomes" id="UP000885832">
    <property type="component" value="Unassembled WGS sequence"/>
</dbReference>
<reference evidence="11" key="1">
    <citation type="journal article" date="2020" name="mSystems">
        <title>Genome- and Community-Level Interaction Insights into Carbon Utilization and Element Cycling Functions of Hydrothermarchaeota in Hydrothermal Sediment.</title>
        <authorList>
            <person name="Zhou Z."/>
            <person name="Liu Y."/>
            <person name="Xu W."/>
            <person name="Pan J."/>
            <person name="Luo Z.H."/>
            <person name="Li M."/>
        </authorList>
    </citation>
    <scope>NUCLEOTIDE SEQUENCE [LARGE SCALE GENOMIC DNA]</scope>
    <source>
        <strain evidence="11">HyVt-505</strain>
    </source>
</reference>
<dbReference type="InterPro" id="IPR002942">
    <property type="entry name" value="S4_RNA-bd"/>
</dbReference>
<evidence type="ECO:0000256" key="3">
    <source>
        <dbReference type="ARBA" id="ARBA00022884"/>
    </source>
</evidence>
<sequence>MAERIQKLLASAGIASRREAERMIEAKRVSVNGNIVKLGDKAELTDTIRLDGKVIKLHYRPDSKHRVLAYYKPEGHICSRSDPEGRPTIFDKLPRMQSGRWIAVGRLDINTSGLILLTTDGDLANRLMHPSSEIEREYAVRVLGEVTESMKKRLRKGVELEDGMASFNSISDAGGQGANHWYHVTLNEGRNREVRRLWESQEVRVSRLQRIRYGPITLKRGIRAGEWDELMRTDINALRKAVDLPPVDDSAEQKKRAKQIKFGGPSKKPSQAKRSPYKKRQ</sequence>
<dbReference type="CDD" id="cd02556">
    <property type="entry name" value="PseudoU_synth_RluB"/>
    <property type="match status" value="1"/>
</dbReference>
<comment type="catalytic activity">
    <reaction evidence="5">
        <text>uridine(2605) in 23S rRNA = pseudouridine(2605) in 23S rRNA</text>
        <dbReference type="Rhea" id="RHEA:42520"/>
        <dbReference type="Rhea" id="RHEA-COMP:10095"/>
        <dbReference type="Rhea" id="RHEA-COMP:10096"/>
        <dbReference type="ChEBI" id="CHEBI:65314"/>
        <dbReference type="ChEBI" id="CHEBI:65315"/>
        <dbReference type="EC" id="5.4.99.22"/>
    </reaction>
</comment>
<dbReference type="NCBIfam" id="NF007976">
    <property type="entry name" value="PRK10700.1"/>
    <property type="match status" value="1"/>
</dbReference>
<dbReference type="Pfam" id="PF01479">
    <property type="entry name" value="S4"/>
    <property type="match status" value="1"/>
</dbReference>
<dbReference type="SMART" id="SM00363">
    <property type="entry name" value="S4"/>
    <property type="match status" value="1"/>
</dbReference>
<dbReference type="Gene3D" id="3.30.70.580">
    <property type="entry name" value="Pseudouridine synthase I, catalytic domain, N-terminal subdomain"/>
    <property type="match status" value="1"/>
</dbReference>
<dbReference type="InterPro" id="IPR018496">
    <property type="entry name" value="PsdUridine_synth_RsuA/RluB_CS"/>
</dbReference>
<evidence type="ECO:0000256" key="8">
    <source>
        <dbReference type="RuleBase" id="RU003887"/>
    </source>
</evidence>
<dbReference type="InterPro" id="IPR020103">
    <property type="entry name" value="PsdUridine_synth_cat_dom_sf"/>
</dbReference>
<evidence type="ECO:0000256" key="6">
    <source>
        <dbReference type="ARBA" id="ARBA00037383"/>
    </source>
</evidence>
<dbReference type="InterPro" id="IPR000748">
    <property type="entry name" value="PsdUridine_synth_RsuA/RluB/E/F"/>
</dbReference>
<evidence type="ECO:0000259" key="10">
    <source>
        <dbReference type="SMART" id="SM00363"/>
    </source>
</evidence>
<dbReference type="GO" id="GO:0160139">
    <property type="term" value="F:23S rRNA pseudouridine(2605) synthase activity"/>
    <property type="evidence" value="ECO:0007669"/>
    <property type="project" value="UniProtKB-EC"/>
</dbReference>
<dbReference type="GO" id="GO:0003723">
    <property type="term" value="F:RNA binding"/>
    <property type="evidence" value="ECO:0007669"/>
    <property type="project" value="UniProtKB-KW"/>
</dbReference>
<dbReference type="GO" id="GO:0000455">
    <property type="term" value="P:enzyme-directed rRNA pseudouridine synthesis"/>
    <property type="evidence" value="ECO:0007669"/>
    <property type="project" value="UniProtKB-ARBA"/>
</dbReference>
<dbReference type="PANTHER" id="PTHR47683:SF3">
    <property type="entry name" value="RIBOSOMAL LARGE SUBUNIT PSEUDOURIDINE SYNTHASE B"/>
    <property type="match status" value="1"/>
</dbReference>
<dbReference type="AlphaFoldDB" id="A0A832N4Z6"/>
<dbReference type="FunFam" id="3.10.290.10:FF:000003">
    <property type="entry name" value="Pseudouridine synthase"/>
    <property type="match status" value="1"/>
</dbReference>
<dbReference type="Pfam" id="PF00849">
    <property type="entry name" value="PseudoU_synth_2"/>
    <property type="match status" value="1"/>
</dbReference>
<evidence type="ECO:0000256" key="2">
    <source>
        <dbReference type="ARBA" id="ARBA00022552"/>
    </source>
</evidence>
<organism evidence="11">
    <name type="scientific">Candidatus Tenderia electrophaga</name>
    <dbReference type="NCBI Taxonomy" id="1748243"/>
    <lineage>
        <taxon>Bacteria</taxon>
        <taxon>Pseudomonadati</taxon>
        <taxon>Pseudomonadota</taxon>
        <taxon>Gammaproteobacteria</taxon>
        <taxon>Candidatus Tenderiales</taxon>
        <taxon>Candidatus Tenderiaceae</taxon>
        <taxon>Candidatus Tenderia</taxon>
    </lineage>
</organism>
<dbReference type="FunFam" id="3.30.70.1560:FF:000001">
    <property type="entry name" value="Pseudouridine synthase"/>
    <property type="match status" value="1"/>
</dbReference>
<accession>A0A832N4Z6</accession>
<gene>
    <name evidence="11" type="primary">rluB</name>
    <name evidence="11" type="ORF">ENJ65_02175</name>
</gene>
<evidence type="ECO:0000256" key="4">
    <source>
        <dbReference type="ARBA" id="ARBA00023235"/>
    </source>
</evidence>
<dbReference type="NCBIfam" id="TIGR00093">
    <property type="entry name" value="pseudouridine synthase"/>
    <property type="match status" value="1"/>
</dbReference>
<comment type="function">
    <text evidence="6">Responsible for synthesis of pseudouridine from uracil-2605 in 23S ribosomal RNA.</text>
</comment>
<evidence type="ECO:0000313" key="11">
    <source>
        <dbReference type="EMBL" id="HHJ80420.1"/>
    </source>
</evidence>
<dbReference type="SUPFAM" id="SSF55174">
    <property type="entry name" value="Alpha-L RNA-binding motif"/>
    <property type="match status" value="1"/>
</dbReference>
<comment type="similarity">
    <text evidence="1 8">Belongs to the pseudouridine synthase RsuA family.</text>
</comment>
<dbReference type="PROSITE" id="PS50889">
    <property type="entry name" value="S4"/>
    <property type="match status" value="1"/>
</dbReference>
<dbReference type="InterPro" id="IPR050343">
    <property type="entry name" value="RsuA_PseudoU_synthase"/>
</dbReference>
<feature type="region of interest" description="Disordered" evidence="9">
    <location>
        <begin position="246"/>
        <end position="281"/>
    </location>
</feature>
<keyword evidence="3 7" id="KW-0694">RNA-binding</keyword>
<protein>
    <recommendedName>
        <fullName evidence="8">Pseudouridine synthase</fullName>
        <ecNumber evidence="8">5.4.99.-</ecNumber>
    </recommendedName>
</protein>
<dbReference type="Gene3D" id="3.30.70.1560">
    <property type="entry name" value="Alpha-L RNA-binding motif"/>
    <property type="match status" value="1"/>
</dbReference>
<dbReference type="GO" id="GO:0005829">
    <property type="term" value="C:cytosol"/>
    <property type="evidence" value="ECO:0007669"/>
    <property type="project" value="UniProtKB-ARBA"/>
</dbReference>
<name>A0A832N4Z6_9GAMM</name>
<dbReference type="SUPFAM" id="SSF55120">
    <property type="entry name" value="Pseudouridine synthase"/>
    <property type="match status" value="1"/>
</dbReference>
<dbReference type="InterPro" id="IPR006145">
    <property type="entry name" value="PsdUridine_synth_RsuA/RluA"/>
</dbReference>
<dbReference type="CDD" id="cd00165">
    <property type="entry name" value="S4"/>
    <property type="match status" value="1"/>
</dbReference>
<dbReference type="FunFam" id="3.30.70.580:FF:000009">
    <property type="entry name" value="Pseudouridine synthase"/>
    <property type="match status" value="1"/>
</dbReference>
<dbReference type="InterPro" id="IPR036986">
    <property type="entry name" value="S4_RNA-bd_sf"/>
</dbReference>
<evidence type="ECO:0000256" key="5">
    <source>
        <dbReference type="ARBA" id="ARBA00036944"/>
    </source>
</evidence>
<feature type="domain" description="RNA-binding S4" evidence="10">
    <location>
        <begin position="3"/>
        <end position="60"/>
    </location>
</feature>